<reference evidence="3 4" key="1">
    <citation type="journal article" date="2012" name="BMC Genomics">
        <title>Tools to kill: Genome of one of the most destructive plant pathogenic fungi Macrophomina phaseolina.</title>
        <authorList>
            <person name="Islam M.S."/>
            <person name="Haque M.S."/>
            <person name="Islam M.M."/>
            <person name="Emdad E.M."/>
            <person name="Halim A."/>
            <person name="Hossen Q.M.M."/>
            <person name="Hossain M.Z."/>
            <person name="Ahmed B."/>
            <person name="Rahim S."/>
            <person name="Rahman M.S."/>
            <person name="Alam M.M."/>
            <person name="Hou S."/>
            <person name="Wan X."/>
            <person name="Saito J.A."/>
            <person name="Alam M."/>
        </authorList>
    </citation>
    <scope>NUCLEOTIDE SEQUENCE [LARGE SCALE GENOMIC DNA]</scope>
    <source>
        <strain evidence="3 4">MS6</strain>
    </source>
</reference>
<organism evidence="3 4">
    <name type="scientific">Macrophomina phaseolina (strain MS6)</name>
    <name type="common">Charcoal rot fungus</name>
    <dbReference type="NCBI Taxonomy" id="1126212"/>
    <lineage>
        <taxon>Eukaryota</taxon>
        <taxon>Fungi</taxon>
        <taxon>Dikarya</taxon>
        <taxon>Ascomycota</taxon>
        <taxon>Pezizomycotina</taxon>
        <taxon>Dothideomycetes</taxon>
        <taxon>Dothideomycetes incertae sedis</taxon>
        <taxon>Botryosphaeriales</taxon>
        <taxon>Botryosphaeriaceae</taxon>
        <taxon>Macrophomina</taxon>
    </lineage>
</organism>
<dbReference type="InterPro" id="IPR012336">
    <property type="entry name" value="Thioredoxin-like_fold"/>
</dbReference>
<dbReference type="EMBL" id="AHHD01000163">
    <property type="protein sequence ID" value="EKG19500.1"/>
    <property type="molecule type" value="Genomic_DNA"/>
</dbReference>
<comment type="similarity">
    <text evidence="1">Belongs to the FAX family.</text>
</comment>
<evidence type="ECO:0000313" key="3">
    <source>
        <dbReference type="EMBL" id="EKG19500.1"/>
    </source>
</evidence>
<dbReference type="InterPro" id="IPR040079">
    <property type="entry name" value="Glutathione_S-Trfase"/>
</dbReference>
<dbReference type="InterPro" id="IPR050931">
    <property type="entry name" value="Mito_Protein_Transport_Metaxin"/>
</dbReference>
<dbReference type="InParanoid" id="K2SS48"/>
<dbReference type="PANTHER" id="PTHR12289:SF41">
    <property type="entry name" value="FAILED AXON CONNECTIONS-RELATED"/>
    <property type="match status" value="1"/>
</dbReference>
<dbReference type="SFLD" id="SFLDS00019">
    <property type="entry name" value="Glutathione_Transferase_(cytos"/>
    <property type="match status" value="1"/>
</dbReference>
<comment type="caution">
    <text evidence="3">The sequence shown here is derived from an EMBL/GenBank/DDBJ whole genome shotgun (WGS) entry which is preliminary data.</text>
</comment>
<gene>
    <name evidence="3" type="ORF">MPH_03364</name>
</gene>
<dbReference type="GO" id="GO:0005737">
    <property type="term" value="C:cytoplasm"/>
    <property type="evidence" value="ECO:0007669"/>
    <property type="project" value="TreeGrafter"/>
</dbReference>
<dbReference type="VEuPathDB" id="FungiDB:MPH_03364"/>
<dbReference type="HOGENOM" id="CLU_044137_1_2_1"/>
<dbReference type="Proteomes" id="UP000007129">
    <property type="component" value="Unassembled WGS sequence"/>
</dbReference>
<proteinExistence type="inferred from homology"/>
<sequence>MSAQSRITVFRGWDCPGNYVWPPFVTKIELRLRITGVSYRAASGSTQVAPRGKIPYISLDGSDPVSDSTLIVDKLTEEGVVPDINAALTPAQRAHDLALRAMLEDKLYLYHSYERWLTDDNVYTMRDHVLNAAPYPVRVVVGLLIHRGVKQALHGQGTSRLSPEEIAAFRLQIWKAFEALLVEAKRKQGAGDAPFWVLGGESPSEADMLLFAFTASVLVCTACVTLMQEHRGNSADLFDGAPDSQKVVRGLPAIMEYAHRIHGRYFPDYKRWA</sequence>
<evidence type="ECO:0000313" key="4">
    <source>
        <dbReference type="Proteomes" id="UP000007129"/>
    </source>
</evidence>
<name>K2SS48_MACPH</name>
<evidence type="ECO:0000259" key="2">
    <source>
        <dbReference type="Pfam" id="PF17172"/>
    </source>
</evidence>
<feature type="domain" description="Thioredoxin-like fold" evidence="2">
    <location>
        <begin position="23"/>
        <end position="121"/>
    </location>
</feature>
<dbReference type="SFLD" id="SFLDG01200">
    <property type="entry name" value="SUF1.1"/>
    <property type="match status" value="1"/>
</dbReference>
<dbReference type="OrthoDB" id="5809458at2759"/>
<dbReference type="AlphaFoldDB" id="K2SS48"/>
<dbReference type="InterPro" id="IPR026928">
    <property type="entry name" value="FAX/IsoI-like"/>
</dbReference>
<dbReference type="SFLD" id="SFLDG01180">
    <property type="entry name" value="SUF1"/>
    <property type="match status" value="1"/>
</dbReference>
<protein>
    <recommendedName>
        <fullName evidence="2">Thioredoxin-like fold domain-containing protein</fullName>
    </recommendedName>
</protein>
<dbReference type="STRING" id="1126212.K2SS48"/>
<dbReference type="Pfam" id="PF17172">
    <property type="entry name" value="GST_N_4"/>
    <property type="match status" value="1"/>
</dbReference>
<dbReference type="PANTHER" id="PTHR12289">
    <property type="entry name" value="METAXIN RELATED"/>
    <property type="match status" value="1"/>
</dbReference>
<evidence type="ECO:0000256" key="1">
    <source>
        <dbReference type="ARBA" id="ARBA00006475"/>
    </source>
</evidence>
<dbReference type="eggNOG" id="KOG4244">
    <property type="taxonomic scope" value="Eukaryota"/>
</dbReference>
<accession>K2SS48</accession>